<accession>A0ABP8X7C1</accession>
<dbReference type="Proteomes" id="UP001500325">
    <property type="component" value="Unassembled WGS sequence"/>
</dbReference>
<evidence type="ECO:0000256" key="1">
    <source>
        <dbReference type="SAM" id="MobiDB-lite"/>
    </source>
</evidence>
<name>A0ABP8X7C1_9PSEU</name>
<gene>
    <name evidence="2" type="ORF">GCM10023215_44990</name>
</gene>
<evidence type="ECO:0000313" key="2">
    <source>
        <dbReference type="EMBL" id="GAA4701123.1"/>
    </source>
</evidence>
<feature type="region of interest" description="Disordered" evidence="1">
    <location>
        <begin position="42"/>
        <end position="63"/>
    </location>
</feature>
<reference evidence="3" key="1">
    <citation type="journal article" date="2019" name="Int. J. Syst. Evol. Microbiol.">
        <title>The Global Catalogue of Microorganisms (GCM) 10K type strain sequencing project: providing services to taxonomists for standard genome sequencing and annotation.</title>
        <authorList>
            <consortium name="The Broad Institute Genomics Platform"/>
            <consortium name="The Broad Institute Genome Sequencing Center for Infectious Disease"/>
            <person name="Wu L."/>
            <person name="Ma J."/>
        </authorList>
    </citation>
    <scope>NUCLEOTIDE SEQUENCE [LARGE SCALE GENOMIC DNA]</scope>
    <source>
        <strain evidence="3">JCM 18055</strain>
    </source>
</reference>
<dbReference type="EMBL" id="BAABIC010000016">
    <property type="protein sequence ID" value="GAA4701123.1"/>
    <property type="molecule type" value="Genomic_DNA"/>
</dbReference>
<sequence>MCRVAWVPGTDTLHGTCHCSAEFLAEDPVDLWTWMYEHRHDDPSPPLDSPDDPAALLTTGAHR</sequence>
<proteinExistence type="predicted"/>
<keyword evidence="3" id="KW-1185">Reference proteome</keyword>
<organism evidence="2 3">
    <name type="scientific">Pseudonocardia yuanmonensis</name>
    <dbReference type="NCBI Taxonomy" id="1095914"/>
    <lineage>
        <taxon>Bacteria</taxon>
        <taxon>Bacillati</taxon>
        <taxon>Actinomycetota</taxon>
        <taxon>Actinomycetes</taxon>
        <taxon>Pseudonocardiales</taxon>
        <taxon>Pseudonocardiaceae</taxon>
        <taxon>Pseudonocardia</taxon>
    </lineage>
</organism>
<evidence type="ECO:0000313" key="3">
    <source>
        <dbReference type="Proteomes" id="UP001500325"/>
    </source>
</evidence>
<comment type="caution">
    <text evidence="2">The sequence shown here is derived from an EMBL/GenBank/DDBJ whole genome shotgun (WGS) entry which is preliminary data.</text>
</comment>
<protein>
    <submittedName>
        <fullName evidence="2">Uncharacterized protein</fullName>
    </submittedName>
</protein>